<dbReference type="PANTHER" id="PTHR15427:SF1">
    <property type="entry name" value="EMILIN-1"/>
    <property type="match status" value="1"/>
</dbReference>
<evidence type="ECO:0000256" key="1">
    <source>
        <dbReference type="ARBA" id="ARBA00004498"/>
    </source>
</evidence>
<feature type="compositionally biased region" description="Basic and acidic residues" evidence="11">
    <location>
        <begin position="219"/>
        <end position="228"/>
    </location>
</feature>
<dbReference type="GO" id="GO:0048251">
    <property type="term" value="P:elastic fiber assembly"/>
    <property type="evidence" value="ECO:0007669"/>
    <property type="project" value="Ensembl"/>
</dbReference>
<dbReference type="InterPro" id="IPR008983">
    <property type="entry name" value="Tumour_necrosis_fac-like_dom"/>
</dbReference>
<dbReference type="GO" id="GO:0030948">
    <property type="term" value="P:negative regulation of vascular endothelial growth factor receptor signaling pathway"/>
    <property type="evidence" value="ECO:0007669"/>
    <property type="project" value="Ensembl"/>
</dbReference>
<dbReference type="GO" id="GO:0060090">
    <property type="term" value="F:molecular adaptor activity"/>
    <property type="evidence" value="ECO:0007669"/>
    <property type="project" value="Ensembl"/>
</dbReference>
<evidence type="ECO:0000256" key="8">
    <source>
        <dbReference type="ARBA" id="ARBA00072327"/>
    </source>
</evidence>
<dbReference type="AlphaFoldDB" id="A0A6I8NE10"/>
<dbReference type="GO" id="GO:0010811">
    <property type="term" value="P:positive regulation of cell-substrate adhesion"/>
    <property type="evidence" value="ECO:0007669"/>
    <property type="project" value="Ensembl"/>
</dbReference>
<evidence type="ECO:0000256" key="5">
    <source>
        <dbReference type="ARBA" id="ARBA00023054"/>
    </source>
</evidence>
<dbReference type="GO" id="GO:0042802">
    <property type="term" value="F:identical protein binding"/>
    <property type="evidence" value="ECO:0007669"/>
    <property type="project" value="Ensembl"/>
</dbReference>
<reference evidence="15" key="1">
    <citation type="submission" date="2025-08" db="UniProtKB">
        <authorList>
            <consortium name="Ensembl"/>
        </authorList>
    </citation>
    <scope>IDENTIFICATION</scope>
    <source>
        <strain evidence="15">Glennie</strain>
    </source>
</reference>
<dbReference type="GO" id="GO:0042127">
    <property type="term" value="P:regulation of cell population proliferation"/>
    <property type="evidence" value="ECO:0007669"/>
    <property type="project" value="Ensembl"/>
</dbReference>
<dbReference type="GO" id="GO:0008217">
    <property type="term" value="P:regulation of blood pressure"/>
    <property type="evidence" value="ECO:0007669"/>
    <property type="project" value="Ensembl"/>
</dbReference>
<dbReference type="GO" id="GO:0016477">
    <property type="term" value="P:cell migration"/>
    <property type="evidence" value="ECO:0007669"/>
    <property type="project" value="Ensembl"/>
</dbReference>
<evidence type="ECO:0000256" key="12">
    <source>
        <dbReference type="SAM" id="SignalP"/>
    </source>
</evidence>
<evidence type="ECO:0000259" key="14">
    <source>
        <dbReference type="PROSITE" id="PS51041"/>
    </source>
</evidence>
<keyword evidence="2" id="KW-0964">Secreted</keyword>
<evidence type="ECO:0000256" key="9">
    <source>
        <dbReference type="ARBA" id="ARBA00075980"/>
    </source>
</evidence>
<dbReference type="GeneTree" id="ENSGT01030000234633"/>
<evidence type="ECO:0000256" key="4">
    <source>
        <dbReference type="ARBA" id="ARBA00022729"/>
    </source>
</evidence>
<dbReference type="Proteomes" id="UP000002279">
    <property type="component" value="Unplaced"/>
</dbReference>
<comment type="subcellular location">
    <subcellularLocation>
        <location evidence="1">Secreted</location>
        <location evidence="1">Extracellular space</location>
        <location evidence="1">Extracellular matrix</location>
    </subcellularLocation>
</comment>
<dbReference type="Pfam" id="PF07546">
    <property type="entry name" value="EMI"/>
    <property type="match status" value="1"/>
</dbReference>
<feature type="signal peptide" evidence="12">
    <location>
        <begin position="1"/>
        <end position="25"/>
    </location>
</feature>
<dbReference type="GO" id="GO:0005615">
    <property type="term" value="C:extracellular space"/>
    <property type="evidence" value="ECO:0007669"/>
    <property type="project" value="Ensembl"/>
</dbReference>
<proteinExistence type="predicted"/>
<comment type="subunit">
    <text evidence="7">Homotrimer associated through a moderately stable interaction of the C-terminal globular C1q domains, allowing the nucleation of the triple helix and then a further quaternary assembly to higher-order polymers via intermolecular disulfide bonds. Interacts with EMILIN2. Interacts with EFEMP2; this interaction promotes the incorporation of EFEMP2 into the extracellular matrix.</text>
</comment>
<dbReference type="Gene3D" id="2.60.120.40">
    <property type="match status" value="1"/>
</dbReference>
<dbReference type="PROSITE" id="PS51041">
    <property type="entry name" value="EMI"/>
    <property type="match status" value="1"/>
</dbReference>
<dbReference type="InterPro" id="IPR008160">
    <property type="entry name" value="Collagen"/>
</dbReference>
<dbReference type="FunCoup" id="A0A6I8NE10">
    <property type="interactions" value="165"/>
</dbReference>
<dbReference type="GO" id="GO:1904027">
    <property type="term" value="P:negative regulation of collagen fibril organization"/>
    <property type="evidence" value="ECO:0007669"/>
    <property type="project" value="Ensembl"/>
</dbReference>
<dbReference type="GO" id="GO:1990971">
    <property type="term" value="C:EMILIN complex"/>
    <property type="evidence" value="ECO:0007669"/>
    <property type="project" value="Ensembl"/>
</dbReference>
<feature type="compositionally biased region" description="Low complexity" evidence="11">
    <location>
        <begin position="203"/>
        <end position="213"/>
    </location>
</feature>
<keyword evidence="16" id="KW-1185">Reference proteome</keyword>
<evidence type="ECO:0000256" key="7">
    <source>
        <dbReference type="ARBA" id="ARBA00062661"/>
    </source>
</evidence>
<feature type="region of interest" description="Disordered" evidence="11">
    <location>
        <begin position="341"/>
        <end position="361"/>
    </location>
</feature>
<feature type="region of interest" description="Disordered" evidence="11">
    <location>
        <begin position="304"/>
        <end position="326"/>
    </location>
</feature>
<evidence type="ECO:0000313" key="15">
    <source>
        <dbReference type="Ensembl" id="ENSOANP00000038959.1"/>
    </source>
</evidence>
<organism evidence="15 16">
    <name type="scientific">Ornithorhynchus anatinus</name>
    <name type="common">Duckbill platypus</name>
    <dbReference type="NCBI Taxonomy" id="9258"/>
    <lineage>
        <taxon>Eukaryota</taxon>
        <taxon>Metazoa</taxon>
        <taxon>Chordata</taxon>
        <taxon>Craniata</taxon>
        <taxon>Vertebrata</taxon>
        <taxon>Euteleostomi</taxon>
        <taxon>Mammalia</taxon>
        <taxon>Monotremata</taxon>
        <taxon>Ornithorhynchidae</taxon>
        <taxon>Ornithorhynchus</taxon>
    </lineage>
</organism>
<dbReference type="GO" id="GO:0033627">
    <property type="term" value="P:cell adhesion mediated by integrin"/>
    <property type="evidence" value="ECO:0007669"/>
    <property type="project" value="Ensembl"/>
</dbReference>
<dbReference type="GO" id="GO:1900426">
    <property type="term" value="P:positive regulation of defense response to bacterium"/>
    <property type="evidence" value="ECO:0007669"/>
    <property type="project" value="Ensembl"/>
</dbReference>
<evidence type="ECO:0000256" key="6">
    <source>
        <dbReference type="ARBA" id="ARBA00023157"/>
    </source>
</evidence>
<dbReference type="PROSITE" id="PS50871">
    <property type="entry name" value="C1Q"/>
    <property type="match status" value="1"/>
</dbReference>
<gene>
    <name evidence="15" type="primary">EMILIN1</name>
</gene>
<name>A0A6I8NE10_ORNAN</name>
<feature type="coiled-coil region" evidence="10">
    <location>
        <begin position="720"/>
        <end position="747"/>
    </location>
</feature>
<feature type="compositionally biased region" description="Gly residues" evidence="11">
    <location>
        <begin position="39"/>
        <end position="48"/>
    </location>
</feature>
<evidence type="ECO:0000256" key="10">
    <source>
        <dbReference type="SAM" id="Coils"/>
    </source>
</evidence>
<feature type="domain" description="C1q" evidence="13">
    <location>
        <begin position="903"/>
        <end position="1050"/>
    </location>
</feature>
<dbReference type="GO" id="GO:1900747">
    <property type="term" value="P:negative regulation of vascular endothelial growth factor signaling pathway"/>
    <property type="evidence" value="ECO:0007669"/>
    <property type="project" value="Ensembl"/>
</dbReference>
<dbReference type="InterPro" id="IPR011489">
    <property type="entry name" value="EMI_domain"/>
</dbReference>
<dbReference type="Pfam" id="PF00386">
    <property type="entry name" value="C1q"/>
    <property type="match status" value="1"/>
</dbReference>
<dbReference type="GO" id="GO:0016525">
    <property type="term" value="P:negative regulation of angiogenesis"/>
    <property type="evidence" value="ECO:0007669"/>
    <property type="project" value="Ensembl"/>
</dbReference>
<keyword evidence="5 10" id="KW-0175">Coiled coil</keyword>
<feature type="region of interest" description="Disordered" evidence="11">
    <location>
        <begin position="847"/>
        <end position="900"/>
    </location>
</feature>
<evidence type="ECO:0000259" key="13">
    <source>
        <dbReference type="PROSITE" id="PS50871"/>
    </source>
</evidence>
<feature type="region of interest" description="Disordered" evidence="11">
    <location>
        <begin position="39"/>
        <end position="81"/>
    </location>
</feature>
<accession>A0A6I8NE10</accession>
<feature type="domain" description="EMI" evidence="14">
    <location>
        <begin position="101"/>
        <end position="176"/>
    </location>
</feature>
<dbReference type="InParanoid" id="A0A6I8NE10"/>
<keyword evidence="3" id="KW-0272">Extracellular matrix</keyword>
<evidence type="ECO:0000256" key="11">
    <source>
        <dbReference type="SAM" id="MobiDB-lite"/>
    </source>
</evidence>
<feature type="compositionally biased region" description="Polar residues" evidence="11">
    <location>
        <begin position="176"/>
        <end position="192"/>
    </location>
</feature>
<feature type="compositionally biased region" description="Pro residues" evidence="11">
    <location>
        <begin position="859"/>
        <end position="877"/>
    </location>
</feature>
<dbReference type="SMART" id="SM00110">
    <property type="entry name" value="C1Q"/>
    <property type="match status" value="1"/>
</dbReference>
<dbReference type="Pfam" id="PF01391">
    <property type="entry name" value="Collagen"/>
    <property type="match status" value="1"/>
</dbReference>
<protein>
    <recommendedName>
        <fullName evidence="8">EMILIN-1</fullName>
    </recommendedName>
    <alternativeName>
        <fullName evidence="9">Elastin microfibril interface-located protein 1</fullName>
    </alternativeName>
</protein>
<keyword evidence="4 12" id="KW-0732">Signal</keyword>
<sequence length="1053" mass="109772">MAPTSAPTSLWTCCLCCLLTGASWAASYPPRGYSLYTGGGPLGPGGPQGQSRSRPASRHSWMDGWTRVDRDTRKPTRTHTPTTLRSSRMGFCSSIPSFPGNWCAFVVTRTVSCVLEDGVETIVKPDYQPCGWGQPQCPRSVTYRSFLRPRYRVAYKTVTDMEWRCCQGFSGDDCSQGPSSPAQGTQLATSRPASHPRPAHPNLSGSSAGSHLSGLGGEGPRESEKVQQLEEQVQGLAEEVRGLQGMLQGLSGRLADDVRRAVETAFNGRQQPADAAGPPAVRETLSEIQRRLQLLDNRVSTHDEELGHLNNGGGAPGPGLPPPGEELLRDLERRLRESCAVCPDGPGGFQGQREEERERGRALEKRLNSVEQQQREALEGLRRQLAVLEGRRPAARQCCPPDLARRLDELLRGPDPVTRPGGRRDGGPGGAAGRGDPPPPGLTGLAARLSQLERRFDSTLGLLEEGGGAGGATPDGLGRRLQAAEDQLAGLERALAGLSGEPGGRLGQSGGRVEGAARACGELCPGTPAPRDAQISAILSDLEGRVLGNEARLKGAGARLDGLGASGEDLRRAVGGLRGDLDLLRGLLEVQRVGAGELALRLNLTGGRLSYLEDAVGAGGGGCGGCGELREELGRLRDGVERCACPLLPPRGPGAGGAGGGAGGGPARGPLDGFSVFGGSSGAALRALQGELSEVILTFSSLNDSVRELQAVVEGQGADLADLGATKDRIISEINRLQQEATEHAAESEERLRGPEAGRGLEGRLTRLEGVCERLDAVAGGLRGLREGLAGHVAGLREGLREANGTGREHAALLEKLLGGQAGLGRRLGLLNGSLLALEDRLHRFGRIDRTGPAGEMGPPGPPGERGPPGPVGPSGPPGVDGREGPVGPPGLRGEQGAMGSAAPVSRVAFSAALGSPRSEPGTVPFDKVLLNDGDSYDPGTGLFTAPRSGRYLLSAVLTGHRREKVEAVLSRSNRGVARIDSGGYEPEGLENEPVAERRPSPGALGVFSLILPLRAGDTVCVDLVTGQLAHSEEPLTVFSGALLYLDPDPGPA</sequence>
<dbReference type="PANTHER" id="PTHR15427">
    <property type="entry name" value="EMILIN ELASTIN MICROFIBRIL INTERFACE-LOCATED PROTEIN ELASTIN MICROFIBRIL INTERFACER"/>
    <property type="match status" value="1"/>
</dbReference>
<dbReference type="OMA" id="CTQICTE"/>
<dbReference type="InterPro" id="IPR001073">
    <property type="entry name" value="C1q_dom"/>
</dbReference>
<dbReference type="GO" id="GO:0098640">
    <property type="term" value="F:integrin binding involved in cell-matrix adhesion"/>
    <property type="evidence" value="ECO:0007669"/>
    <property type="project" value="Ensembl"/>
</dbReference>
<dbReference type="GO" id="GO:0070373">
    <property type="term" value="P:negative regulation of ERK1 and ERK2 cascade"/>
    <property type="evidence" value="ECO:0007669"/>
    <property type="project" value="Ensembl"/>
</dbReference>
<dbReference type="GO" id="GO:0050866">
    <property type="term" value="P:negative regulation of cell activation"/>
    <property type="evidence" value="ECO:0007669"/>
    <property type="project" value="Ensembl"/>
</dbReference>
<dbReference type="GO" id="GO:0003180">
    <property type="term" value="P:aortic valve morphogenesis"/>
    <property type="evidence" value="ECO:0007669"/>
    <property type="project" value="Ensembl"/>
</dbReference>
<dbReference type="GO" id="GO:1905522">
    <property type="term" value="P:negative regulation of macrophage migration"/>
    <property type="evidence" value="ECO:0007669"/>
    <property type="project" value="Ensembl"/>
</dbReference>
<feature type="chain" id="PRO_5026230107" description="EMILIN-1" evidence="12">
    <location>
        <begin position="26"/>
        <end position="1053"/>
    </location>
</feature>
<dbReference type="GO" id="GO:0030023">
    <property type="term" value="F:extracellular matrix constituent conferring elasticity"/>
    <property type="evidence" value="ECO:0000318"/>
    <property type="project" value="GO_Central"/>
</dbReference>
<evidence type="ECO:0000256" key="2">
    <source>
        <dbReference type="ARBA" id="ARBA00022525"/>
    </source>
</evidence>
<dbReference type="GO" id="GO:0060392">
    <property type="term" value="P:negative regulation of SMAD protein signal transduction"/>
    <property type="evidence" value="ECO:0007669"/>
    <property type="project" value="Ensembl"/>
</dbReference>
<dbReference type="GO" id="GO:0034668">
    <property type="term" value="C:integrin alpha4-beta1 complex"/>
    <property type="evidence" value="ECO:0007669"/>
    <property type="project" value="Ensembl"/>
</dbReference>
<feature type="compositionally biased region" description="Basic and acidic residues" evidence="11">
    <location>
        <begin position="352"/>
        <end position="361"/>
    </location>
</feature>
<reference evidence="15" key="2">
    <citation type="submission" date="2025-09" db="UniProtKB">
        <authorList>
            <consortium name="Ensembl"/>
        </authorList>
    </citation>
    <scope>IDENTIFICATION</scope>
    <source>
        <strain evidence="15">Glennie</strain>
    </source>
</reference>
<dbReference type="GO" id="GO:1901203">
    <property type="term" value="P:positive regulation of extracellular matrix assembly"/>
    <property type="evidence" value="ECO:0007669"/>
    <property type="project" value="Ensembl"/>
</dbReference>
<dbReference type="GO" id="GO:0032966">
    <property type="term" value="P:negative regulation of collagen biosynthetic process"/>
    <property type="evidence" value="ECO:0007669"/>
    <property type="project" value="Ensembl"/>
</dbReference>
<dbReference type="SUPFAM" id="SSF49842">
    <property type="entry name" value="TNF-like"/>
    <property type="match status" value="1"/>
</dbReference>
<dbReference type="Ensembl" id="ENSOANT00000056037.1">
    <property type="protein sequence ID" value="ENSOANP00000038959.1"/>
    <property type="gene ID" value="ENSOANG00000049714.1"/>
</dbReference>
<keyword evidence="6" id="KW-1015">Disulfide bond</keyword>
<dbReference type="GO" id="GO:0010629">
    <property type="term" value="P:negative regulation of gene expression"/>
    <property type="evidence" value="ECO:0007669"/>
    <property type="project" value="Ensembl"/>
</dbReference>
<feature type="region of interest" description="Disordered" evidence="11">
    <location>
        <begin position="410"/>
        <end position="443"/>
    </location>
</feature>
<feature type="region of interest" description="Disordered" evidence="11">
    <location>
        <begin position="172"/>
        <end position="233"/>
    </location>
</feature>
<dbReference type="GO" id="GO:0010628">
    <property type="term" value="P:positive regulation of gene expression"/>
    <property type="evidence" value="ECO:0007669"/>
    <property type="project" value="Ensembl"/>
</dbReference>
<dbReference type="InterPro" id="IPR050392">
    <property type="entry name" value="Collagen/C1q_domain"/>
</dbReference>
<dbReference type="GO" id="GO:0030512">
    <property type="term" value="P:negative regulation of transforming growth factor beta receptor signaling pathway"/>
    <property type="evidence" value="ECO:0007669"/>
    <property type="project" value="Ensembl"/>
</dbReference>
<dbReference type="GO" id="GO:0045766">
    <property type="term" value="P:positive regulation of angiogenesis"/>
    <property type="evidence" value="ECO:0007669"/>
    <property type="project" value="Ensembl"/>
</dbReference>
<dbReference type="FunFam" id="2.60.120.40:FF:000010">
    <property type="entry name" value="EMILIN-1 protein"/>
    <property type="match status" value="1"/>
</dbReference>
<dbReference type="Bgee" id="ENSOANG00000049714">
    <property type="expression patterns" value="Expressed in endometrium and 7 other cell types or tissues"/>
</dbReference>
<evidence type="ECO:0000256" key="3">
    <source>
        <dbReference type="ARBA" id="ARBA00022530"/>
    </source>
</evidence>
<evidence type="ECO:0000313" key="16">
    <source>
        <dbReference type="Proteomes" id="UP000002279"/>
    </source>
</evidence>